<dbReference type="InterPro" id="IPR024370">
    <property type="entry name" value="PBP_domain"/>
</dbReference>
<feature type="transmembrane region" description="Helical" evidence="3">
    <location>
        <begin position="88"/>
        <end position="108"/>
    </location>
</feature>
<keyword evidence="6" id="KW-1185">Reference proteome</keyword>
<keyword evidence="2 3" id="KW-0472">Membrane</keyword>
<dbReference type="GO" id="GO:0016020">
    <property type="term" value="C:membrane"/>
    <property type="evidence" value="ECO:0007669"/>
    <property type="project" value="UniProtKB-UniRule"/>
</dbReference>
<dbReference type="Gene3D" id="3.30.1330.60">
    <property type="entry name" value="OmpA-like domain"/>
    <property type="match status" value="1"/>
</dbReference>
<reference evidence="5 6" key="1">
    <citation type="submission" date="2018-04" db="EMBL/GenBank/DDBJ databases">
        <title>Genomic Encyclopedia of Type Strains, Phase IV (KMG-IV): sequencing the most valuable type-strain genomes for metagenomic binning, comparative biology and taxonomic classification.</title>
        <authorList>
            <person name="Goeker M."/>
        </authorList>
    </citation>
    <scope>NUCLEOTIDE SEQUENCE [LARGE SCALE GENOMIC DNA]</scope>
    <source>
        <strain evidence="5 6">DSM 104150</strain>
    </source>
</reference>
<feature type="domain" description="OmpA-like" evidence="4">
    <location>
        <begin position="441"/>
        <end position="553"/>
    </location>
</feature>
<dbReference type="OrthoDB" id="9790048at2"/>
<sequence length="553" mass="59322">MAENAAAASHEKQLYNLIWQLKLQAERSLTLRVGTLRQLLADPDKLAELMSLSEASGDPALVRLVQDIRKAQQAPAAGAPSRSGSRGALWGFVAAALGVVLMLVWWIGRGDGTPAPQAVATVASTAAKPAVELPERRVFRLHGSNTVGEKLAPALIESWMKASGAAAVEVVDGAKAVERTVVGRFPQKGERWTVELHAHGSSTAFKDLGSGTTDIGMSSRRIKDTEVASLKRRYGDLSAAGAEHVVGLDGLAVIVHRSNPLAALTSADVARIFAGEIRDWGEVGGTAGPIELHARDDVSGTYDTFKSLVLEAHGKSLSGTAHRYESSTELSDRVAAAPAAIGFIGLPYVRNAKALGIAEEAGTLPIVPTSFTVGTEDYPLSRRLYLYAPAQPATPEAASFIAHALSTTGQDVVRDVGLISQNIYAQNVAPDPTLPRDYVALTDGAERLSLNFRFRPASYQLDNKGQRDLDRMVEFLSRQPTRTPMLLGFTDNYGEVGANVALSLERARAVERELQARGLYPRIVRGFGPAIAVASNRTESGREKNRRVEVWLR</sequence>
<dbReference type="CDD" id="cd07185">
    <property type="entry name" value="OmpA_C-like"/>
    <property type="match status" value="1"/>
</dbReference>
<keyword evidence="1" id="KW-0732">Signal</keyword>
<comment type="caution">
    <text evidence="5">The sequence shown here is derived from an EMBL/GenBank/DDBJ whole genome shotgun (WGS) entry which is preliminary data.</text>
</comment>
<dbReference type="CDD" id="cd13566">
    <property type="entry name" value="PBP2_phosphate"/>
    <property type="match status" value="1"/>
</dbReference>
<dbReference type="Pfam" id="PF00691">
    <property type="entry name" value="OmpA"/>
    <property type="match status" value="1"/>
</dbReference>
<keyword evidence="3" id="KW-0812">Transmembrane</keyword>
<dbReference type="Proteomes" id="UP000248330">
    <property type="component" value="Unassembled WGS sequence"/>
</dbReference>
<keyword evidence="3" id="KW-1133">Transmembrane helix</keyword>
<evidence type="ECO:0000256" key="2">
    <source>
        <dbReference type="PROSITE-ProRule" id="PRU00473"/>
    </source>
</evidence>
<dbReference type="InterPro" id="IPR006665">
    <property type="entry name" value="OmpA-like"/>
</dbReference>
<accession>A0A318EG00</accession>
<evidence type="ECO:0000256" key="3">
    <source>
        <dbReference type="SAM" id="Phobius"/>
    </source>
</evidence>
<evidence type="ECO:0000313" key="6">
    <source>
        <dbReference type="Proteomes" id="UP000248330"/>
    </source>
</evidence>
<organism evidence="5 6">
    <name type="scientific">Sinimarinibacterium flocculans</name>
    <dbReference type="NCBI Taxonomy" id="985250"/>
    <lineage>
        <taxon>Bacteria</taxon>
        <taxon>Pseudomonadati</taxon>
        <taxon>Pseudomonadota</taxon>
        <taxon>Gammaproteobacteria</taxon>
        <taxon>Nevskiales</taxon>
        <taxon>Nevskiaceae</taxon>
        <taxon>Sinimarinibacterium</taxon>
    </lineage>
</organism>
<evidence type="ECO:0000313" key="5">
    <source>
        <dbReference type="EMBL" id="PXV70604.1"/>
    </source>
</evidence>
<dbReference type="Gene3D" id="3.40.190.10">
    <property type="entry name" value="Periplasmic binding protein-like II"/>
    <property type="match status" value="2"/>
</dbReference>
<dbReference type="Pfam" id="PF12849">
    <property type="entry name" value="PBP_like_2"/>
    <property type="match status" value="1"/>
</dbReference>
<dbReference type="SUPFAM" id="SSF103088">
    <property type="entry name" value="OmpA-like"/>
    <property type="match status" value="1"/>
</dbReference>
<protein>
    <submittedName>
        <fullName evidence="5">Phosphate ABC transporter substrate-binding protein (PhoT family)</fullName>
    </submittedName>
</protein>
<proteinExistence type="predicted"/>
<dbReference type="EMBL" id="QICN01000002">
    <property type="protein sequence ID" value="PXV70604.1"/>
    <property type="molecule type" value="Genomic_DNA"/>
</dbReference>
<dbReference type="PANTHER" id="PTHR30570:SF1">
    <property type="entry name" value="PHOSPHATE-BINDING PROTEIN PSTS"/>
    <property type="match status" value="1"/>
</dbReference>
<dbReference type="InterPro" id="IPR050811">
    <property type="entry name" value="Phosphate_ABC_transporter"/>
</dbReference>
<dbReference type="AlphaFoldDB" id="A0A318EG00"/>
<dbReference type="RefSeq" id="WP_110264254.1">
    <property type="nucleotide sequence ID" value="NZ_CAKZQT010000013.1"/>
</dbReference>
<name>A0A318EG00_9GAMM</name>
<dbReference type="SUPFAM" id="SSF53850">
    <property type="entry name" value="Periplasmic binding protein-like II"/>
    <property type="match status" value="1"/>
</dbReference>
<dbReference type="InterPro" id="IPR036737">
    <property type="entry name" value="OmpA-like_sf"/>
</dbReference>
<evidence type="ECO:0000259" key="4">
    <source>
        <dbReference type="PROSITE" id="PS51123"/>
    </source>
</evidence>
<dbReference type="PANTHER" id="PTHR30570">
    <property type="entry name" value="PERIPLASMIC PHOSPHATE BINDING COMPONENT OF PHOSPHATE ABC TRANSPORTER"/>
    <property type="match status" value="1"/>
</dbReference>
<evidence type="ECO:0000256" key="1">
    <source>
        <dbReference type="ARBA" id="ARBA00022729"/>
    </source>
</evidence>
<gene>
    <name evidence="5" type="ORF">C8D93_102463</name>
</gene>
<dbReference type="PROSITE" id="PS51123">
    <property type="entry name" value="OMPA_2"/>
    <property type="match status" value="1"/>
</dbReference>